<dbReference type="AlphaFoldDB" id="A0AAP0PW88"/>
<dbReference type="GO" id="GO:0004523">
    <property type="term" value="F:RNA-DNA hybrid ribonuclease activity"/>
    <property type="evidence" value="ECO:0007669"/>
    <property type="project" value="InterPro"/>
</dbReference>
<dbReference type="CDD" id="cd06222">
    <property type="entry name" value="RNase_H_like"/>
    <property type="match status" value="1"/>
</dbReference>
<comment type="caution">
    <text evidence="2">The sequence shown here is derived from an EMBL/GenBank/DDBJ whole genome shotgun (WGS) entry which is preliminary data.</text>
</comment>
<protein>
    <recommendedName>
        <fullName evidence="1">RNase H type-1 domain-containing protein</fullName>
    </recommendedName>
</protein>
<dbReference type="PANTHER" id="PTHR47723:SF19">
    <property type="entry name" value="POLYNUCLEOTIDYL TRANSFERASE, RIBONUCLEASE H-LIKE SUPERFAMILY PROTEIN"/>
    <property type="match status" value="1"/>
</dbReference>
<accession>A0AAP0PW88</accession>
<dbReference type="InterPro" id="IPR044730">
    <property type="entry name" value="RNase_H-like_dom_plant"/>
</dbReference>
<evidence type="ECO:0000259" key="1">
    <source>
        <dbReference type="Pfam" id="PF13456"/>
    </source>
</evidence>
<dbReference type="SUPFAM" id="SSF53098">
    <property type="entry name" value="Ribonuclease H-like"/>
    <property type="match status" value="1"/>
</dbReference>
<sequence>MFSSTEFQIWLKENLNSSYKGNVSMIEWSVIFGTAVWLIWRWRNETVFHEEPNQCVDPVKSILAMAGEFHHVILARISKEANMTKVWQRPDEGWTKLNADGAVAGSCAAAGGVLRDHEGRWIRGFHQFLGTCPPLDEELAEISMGLHMAWQVDVKRVELQVDSLEAVSLISSREHG</sequence>
<dbReference type="Gene3D" id="3.30.420.10">
    <property type="entry name" value="Ribonuclease H-like superfamily/Ribonuclease H"/>
    <property type="match status" value="1"/>
</dbReference>
<dbReference type="PANTHER" id="PTHR47723">
    <property type="entry name" value="OS05G0353850 PROTEIN"/>
    <property type="match status" value="1"/>
</dbReference>
<dbReference type="InterPro" id="IPR053151">
    <property type="entry name" value="RNase_H-like"/>
</dbReference>
<dbReference type="Proteomes" id="UP001419268">
    <property type="component" value="Unassembled WGS sequence"/>
</dbReference>
<keyword evidence="3" id="KW-1185">Reference proteome</keyword>
<gene>
    <name evidence="2" type="ORF">Scep_003964</name>
</gene>
<reference evidence="2 3" key="1">
    <citation type="submission" date="2024-01" db="EMBL/GenBank/DDBJ databases">
        <title>Genome assemblies of Stephania.</title>
        <authorList>
            <person name="Yang L."/>
        </authorList>
    </citation>
    <scope>NUCLEOTIDE SEQUENCE [LARGE SCALE GENOMIC DNA]</scope>
    <source>
        <strain evidence="2">JXDWG</strain>
        <tissue evidence="2">Leaf</tissue>
    </source>
</reference>
<dbReference type="EMBL" id="JBBNAG010000002">
    <property type="protein sequence ID" value="KAK9157390.1"/>
    <property type="molecule type" value="Genomic_DNA"/>
</dbReference>
<feature type="domain" description="RNase H type-1" evidence="1">
    <location>
        <begin position="99"/>
        <end position="174"/>
    </location>
</feature>
<dbReference type="InterPro" id="IPR036397">
    <property type="entry name" value="RNaseH_sf"/>
</dbReference>
<organism evidence="2 3">
    <name type="scientific">Stephania cephalantha</name>
    <dbReference type="NCBI Taxonomy" id="152367"/>
    <lineage>
        <taxon>Eukaryota</taxon>
        <taxon>Viridiplantae</taxon>
        <taxon>Streptophyta</taxon>
        <taxon>Embryophyta</taxon>
        <taxon>Tracheophyta</taxon>
        <taxon>Spermatophyta</taxon>
        <taxon>Magnoliopsida</taxon>
        <taxon>Ranunculales</taxon>
        <taxon>Menispermaceae</taxon>
        <taxon>Menispermoideae</taxon>
        <taxon>Cissampelideae</taxon>
        <taxon>Stephania</taxon>
    </lineage>
</organism>
<dbReference type="Pfam" id="PF13456">
    <property type="entry name" value="RVT_3"/>
    <property type="match status" value="1"/>
</dbReference>
<dbReference type="InterPro" id="IPR012337">
    <property type="entry name" value="RNaseH-like_sf"/>
</dbReference>
<name>A0AAP0PW88_9MAGN</name>
<evidence type="ECO:0000313" key="2">
    <source>
        <dbReference type="EMBL" id="KAK9157390.1"/>
    </source>
</evidence>
<evidence type="ECO:0000313" key="3">
    <source>
        <dbReference type="Proteomes" id="UP001419268"/>
    </source>
</evidence>
<dbReference type="InterPro" id="IPR002156">
    <property type="entry name" value="RNaseH_domain"/>
</dbReference>
<dbReference type="GO" id="GO:0003676">
    <property type="term" value="F:nucleic acid binding"/>
    <property type="evidence" value="ECO:0007669"/>
    <property type="project" value="InterPro"/>
</dbReference>
<proteinExistence type="predicted"/>